<comment type="pathway">
    <text evidence="1 8">Amino-acid biosynthesis; L-lysine biosynthesis via DAP pathway; DL-2,6-diaminopimelate from LL-2,6-diaminopimelate: step 1/1.</text>
</comment>
<dbReference type="GO" id="GO:0009089">
    <property type="term" value="P:lysine biosynthetic process via diaminopimelate"/>
    <property type="evidence" value="ECO:0007669"/>
    <property type="project" value="UniProtKB-UniRule"/>
</dbReference>
<dbReference type="EC" id="5.1.1.7" evidence="3 8"/>
<name>A0AA41R7H9_9BACT</name>
<dbReference type="InterPro" id="IPR001653">
    <property type="entry name" value="DAP_epimerase_DapF"/>
</dbReference>
<evidence type="ECO:0000256" key="9">
    <source>
        <dbReference type="PROSITE-ProRule" id="PRU10125"/>
    </source>
</evidence>
<evidence type="ECO:0000256" key="7">
    <source>
        <dbReference type="ARBA" id="ARBA00051712"/>
    </source>
</evidence>
<protein>
    <recommendedName>
        <fullName evidence="3 8">Diaminopimelate epimerase</fullName>
        <shortName evidence="8">DAP epimerase</shortName>
        <ecNumber evidence="3 8">5.1.1.7</ecNumber>
    </recommendedName>
    <alternativeName>
        <fullName evidence="8">PLP-independent amino acid racemase</fullName>
    </alternativeName>
</protein>
<dbReference type="AlphaFoldDB" id="A0AA41R7H9"/>
<keyword evidence="4 8" id="KW-0028">Amino-acid biosynthesis</keyword>
<evidence type="ECO:0000256" key="6">
    <source>
        <dbReference type="ARBA" id="ARBA00023235"/>
    </source>
</evidence>
<reference evidence="10" key="1">
    <citation type="submission" date="2022-04" db="EMBL/GenBank/DDBJ databases">
        <title>Desulfatitalea alkaliphila sp. nov., a novel anaerobic sulfate-reducing bacterium isolated from terrestrial mud volcano, Taman Peninsula, Russia.</title>
        <authorList>
            <person name="Khomyakova M.A."/>
            <person name="Merkel A.Y."/>
            <person name="Slobodkin A.I."/>
        </authorList>
    </citation>
    <scope>NUCLEOTIDE SEQUENCE</scope>
    <source>
        <strain evidence="10">M08but</strain>
    </source>
</reference>
<feature type="binding site" evidence="8">
    <location>
        <begin position="210"/>
        <end position="211"/>
    </location>
    <ligand>
        <name>substrate</name>
    </ligand>
</feature>
<evidence type="ECO:0000256" key="4">
    <source>
        <dbReference type="ARBA" id="ARBA00022605"/>
    </source>
</evidence>
<comment type="similarity">
    <text evidence="2 8">Belongs to the diaminopimelate epimerase family.</text>
</comment>
<dbReference type="GO" id="GO:0005829">
    <property type="term" value="C:cytosol"/>
    <property type="evidence" value="ECO:0007669"/>
    <property type="project" value="TreeGrafter"/>
</dbReference>
<dbReference type="GO" id="GO:0008837">
    <property type="term" value="F:diaminopimelate epimerase activity"/>
    <property type="evidence" value="ECO:0007669"/>
    <property type="project" value="UniProtKB-UniRule"/>
</dbReference>
<evidence type="ECO:0000256" key="3">
    <source>
        <dbReference type="ARBA" id="ARBA00013080"/>
    </source>
</evidence>
<dbReference type="PROSITE" id="PS01326">
    <property type="entry name" value="DAP_EPIMERASE"/>
    <property type="match status" value="1"/>
</dbReference>
<comment type="function">
    <text evidence="8">Catalyzes the stereoinversion of LL-2,6-diaminopimelate (L,L-DAP) to meso-diaminopimelate (meso-DAP), a precursor of L-lysine and an essential component of the bacterial peptidoglycan.</text>
</comment>
<dbReference type="HAMAP" id="MF_00197">
    <property type="entry name" value="DAP_epimerase"/>
    <property type="match status" value="1"/>
</dbReference>
<feature type="binding site" evidence="8">
    <location>
        <position position="67"/>
    </location>
    <ligand>
        <name>substrate</name>
    </ligand>
</feature>
<dbReference type="Proteomes" id="UP001165427">
    <property type="component" value="Unassembled WGS sequence"/>
</dbReference>
<feature type="binding site" evidence="8">
    <location>
        <begin position="199"/>
        <end position="200"/>
    </location>
    <ligand>
        <name>substrate</name>
    </ligand>
</feature>
<keyword evidence="8" id="KW-0963">Cytoplasm</keyword>
<dbReference type="NCBIfam" id="TIGR00652">
    <property type="entry name" value="DapF"/>
    <property type="match status" value="1"/>
</dbReference>
<comment type="catalytic activity">
    <reaction evidence="7 8">
        <text>(2S,6S)-2,6-diaminopimelate = meso-2,6-diaminopimelate</text>
        <dbReference type="Rhea" id="RHEA:15393"/>
        <dbReference type="ChEBI" id="CHEBI:57609"/>
        <dbReference type="ChEBI" id="CHEBI:57791"/>
        <dbReference type="EC" id="5.1.1.7"/>
    </reaction>
</comment>
<comment type="caution">
    <text evidence="10">The sequence shown here is derived from an EMBL/GenBank/DDBJ whole genome shotgun (WGS) entry which is preliminary data.</text>
</comment>
<feature type="binding site" evidence="8">
    <location>
        <begin position="77"/>
        <end position="78"/>
    </location>
    <ligand>
        <name>substrate</name>
    </ligand>
</feature>
<evidence type="ECO:0000256" key="5">
    <source>
        <dbReference type="ARBA" id="ARBA00023154"/>
    </source>
</evidence>
<dbReference type="Pfam" id="PF01678">
    <property type="entry name" value="DAP_epimerase"/>
    <property type="match status" value="2"/>
</dbReference>
<gene>
    <name evidence="8 10" type="primary">dapF</name>
    <name evidence="10" type="ORF">MRX98_18480</name>
</gene>
<dbReference type="InterPro" id="IPR018510">
    <property type="entry name" value="DAP_epimerase_AS"/>
</dbReference>
<evidence type="ECO:0000313" key="10">
    <source>
        <dbReference type="EMBL" id="MCJ8502570.1"/>
    </source>
</evidence>
<dbReference type="RefSeq" id="WP_246913541.1">
    <property type="nucleotide sequence ID" value="NZ_JALJRB010000028.1"/>
</dbReference>
<evidence type="ECO:0000313" key="11">
    <source>
        <dbReference type="Proteomes" id="UP001165427"/>
    </source>
</evidence>
<accession>A0AA41R7H9</accession>
<keyword evidence="6 8" id="KW-0413">Isomerase</keyword>
<feature type="binding site" evidence="8">
    <location>
        <position position="181"/>
    </location>
    <ligand>
        <name>substrate</name>
    </ligand>
</feature>
<feature type="site" description="Could be important to modulate the pK values of the two catalytic cysteine residues" evidence="8">
    <location>
        <position position="149"/>
    </location>
</feature>
<keyword evidence="5 8" id="KW-0457">Lysine biosynthesis</keyword>
<comment type="subunit">
    <text evidence="8">Homodimer.</text>
</comment>
<sequence>MNPIPFWKMSGSGNDFIIIDNRAGVVETVEVPRFVAMTCRRRMSVGADGLILIEPSRRVDFQWRFFNADGSVAEMCGNGARCAARFAHLNGIAPADMAFETLAGVITARVRGDQVRVGMSDPRDIVIQETIDLPDGRITLSHLNTGVPHAVIEVPDADAVDLGALGSAVRYHSRFAPAGTNVNLIAPVGEGPWAIRTYERGVEGETLACGTGVSAAALVLALRHDHPSPVTLATRGGSLLKVHFQRTGQDFSDVALEGDARVIYEGRLWPEGWRY</sequence>
<comment type="caution">
    <text evidence="8">Lacks conserved residue(s) required for the propagation of feature annotation.</text>
</comment>
<dbReference type="PANTHER" id="PTHR31689:SF0">
    <property type="entry name" value="DIAMINOPIMELATE EPIMERASE"/>
    <property type="match status" value="1"/>
</dbReference>
<feature type="binding site" evidence="8">
    <location>
        <position position="14"/>
    </location>
    <ligand>
        <name>substrate</name>
    </ligand>
</feature>
<feature type="active site" description="Proton acceptor" evidence="8">
    <location>
        <position position="209"/>
    </location>
</feature>
<organism evidence="10 11">
    <name type="scientific">Desulfatitalea alkaliphila</name>
    <dbReference type="NCBI Taxonomy" id="2929485"/>
    <lineage>
        <taxon>Bacteria</taxon>
        <taxon>Pseudomonadati</taxon>
        <taxon>Thermodesulfobacteriota</taxon>
        <taxon>Desulfobacteria</taxon>
        <taxon>Desulfobacterales</taxon>
        <taxon>Desulfosarcinaceae</taxon>
        <taxon>Desulfatitalea</taxon>
    </lineage>
</organism>
<dbReference type="Gene3D" id="3.10.310.10">
    <property type="entry name" value="Diaminopimelate Epimerase, Chain A, domain 1"/>
    <property type="match status" value="2"/>
</dbReference>
<comment type="subcellular location">
    <subcellularLocation>
        <location evidence="8">Cytoplasm</location>
    </subcellularLocation>
</comment>
<dbReference type="SUPFAM" id="SSF54506">
    <property type="entry name" value="Diaminopimelate epimerase-like"/>
    <property type="match status" value="2"/>
</dbReference>
<keyword evidence="11" id="KW-1185">Reference proteome</keyword>
<evidence type="ECO:0000256" key="2">
    <source>
        <dbReference type="ARBA" id="ARBA00010219"/>
    </source>
</evidence>
<evidence type="ECO:0000256" key="1">
    <source>
        <dbReference type="ARBA" id="ARBA00005196"/>
    </source>
</evidence>
<evidence type="ECO:0000256" key="8">
    <source>
        <dbReference type="HAMAP-Rule" id="MF_00197"/>
    </source>
</evidence>
<dbReference type="PANTHER" id="PTHR31689">
    <property type="entry name" value="DIAMINOPIMELATE EPIMERASE, CHLOROPLASTIC"/>
    <property type="match status" value="1"/>
</dbReference>
<proteinExistence type="inferred from homology"/>
<dbReference type="EMBL" id="JALJRB010000028">
    <property type="protein sequence ID" value="MCJ8502570.1"/>
    <property type="molecule type" value="Genomic_DNA"/>
</dbReference>
<feature type="site" description="Could be important to modulate the pK values of the two catalytic cysteine residues" evidence="8">
    <location>
        <position position="199"/>
    </location>
</feature>
<feature type="active site" description="Proton donor" evidence="8">
    <location>
        <position position="76"/>
    </location>
</feature>
<feature type="active site" evidence="9">
    <location>
        <position position="76"/>
    </location>
</feature>